<name>A0A4Q0Y6W9_9BACT</name>
<dbReference type="OrthoDB" id="5373242at2"/>
<dbReference type="Pfam" id="PF00329">
    <property type="entry name" value="Complex1_30kDa"/>
    <property type="match status" value="1"/>
</dbReference>
<evidence type="ECO:0000313" key="3">
    <source>
        <dbReference type="Proteomes" id="UP000290191"/>
    </source>
</evidence>
<dbReference type="AlphaFoldDB" id="A0A4Q0Y6W9"/>
<dbReference type="InterPro" id="IPR037232">
    <property type="entry name" value="NADH_quin_OxRdtase_su_C/D-like"/>
</dbReference>
<protein>
    <recommendedName>
        <fullName evidence="1">NADH:ubiquinone oxidoreductase 30kDa subunit domain-containing protein</fullName>
    </recommendedName>
</protein>
<sequence length="115" mass="13341">MEKIEVNIDEVKNKIKEFYKPDLWHFVCLNANDIEGTCKLQWIFSKYEEKENFTVFECDVAFNATVPTITDIIPSAIMSEMEIVDLFGLKIQTIKKGLYLDETSQQTPLKEKNGN</sequence>
<accession>A0A4Q0Y6W9</accession>
<dbReference type="Gene3D" id="3.30.460.80">
    <property type="entry name" value="NADH:ubiquinone oxidoreductase, 30kDa subunit"/>
    <property type="match status" value="1"/>
</dbReference>
<feature type="domain" description="NADH:ubiquinone oxidoreductase 30kDa subunit" evidence="1">
    <location>
        <begin position="15"/>
        <end position="110"/>
    </location>
</feature>
<dbReference type="Proteomes" id="UP000290191">
    <property type="component" value="Unassembled WGS sequence"/>
</dbReference>
<keyword evidence="3" id="KW-1185">Reference proteome</keyword>
<dbReference type="GO" id="GO:0008137">
    <property type="term" value="F:NADH dehydrogenase (ubiquinone) activity"/>
    <property type="evidence" value="ECO:0007669"/>
    <property type="project" value="InterPro"/>
</dbReference>
<dbReference type="InterPro" id="IPR001268">
    <property type="entry name" value="NADH_UbQ_OxRdtase_30kDa_su"/>
</dbReference>
<proteinExistence type="predicted"/>
<reference evidence="2 3" key="1">
    <citation type="submission" date="2017-10" db="EMBL/GenBank/DDBJ databases">
        <title>Genomics of the genus Arcobacter.</title>
        <authorList>
            <person name="Perez-Cataluna A."/>
            <person name="Figueras M.J."/>
        </authorList>
    </citation>
    <scope>NUCLEOTIDE SEQUENCE [LARGE SCALE GENOMIC DNA]</scope>
    <source>
        <strain evidence="2 3">DSM 24636</strain>
    </source>
</reference>
<dbReference type="STRING" id="877500.GCA_000935065_01338"/>
<organism evidence="2 3">
    <name type="scientific">Halarcobacter anaerophilus</name>
    <dbReference type="NCBI Taxonomy" id="877500"/>
    <lineage>
        <taxon>Bacteria</taxon>
        <taxon>Pseudomonadati</taxon>
        <taxon>Campylobacterota</taxon>
        <taxon>Epsilonproteobacteria</taxon>
        <taxon>Campylobacterales</taxon>
        <taxon>Arcobacteraceae</taxon>
        <taxon>Halarcobacter</taxon>
    </lineage>
</organism>
<evidence type="ECO:0000313" key="2">
    <source>
        <dbReference type="EMBL" id="RXJ64251.1"/>
    </source>
</evidence>
<gene>
    <name evidence="2" type="ORF">CRV06_04585</name>
</gene>
<comment type="caution">
    <text evidence="2">The sequence shown here is derived from an EMBL/GenBank/DDBJ whole genome shotgun (WGS) entry which is preliminary data.</text>
</comment>
<dbReference type="SUPFAM" id="SSF143243">
    <property type="entry name" value="Nqo5-like"/>
    <property type="match status" value="1"/>
</dbReference>
<dbReference type="EMBL" id="PDKO01000002">
    <property type="protein sequence ID" value="RXJ64251.1"/>
    <property type="molecule type" value="Genomic_DNA"/>
</dbReference>
<evidence type="ECO:0000259" key="1">
    <source>
        <dbReference type="Pfam" id="PF00329"/>
    </source>
</evidence>